<organism evidence="1 2">
    <name type="scientific">Caerostris extrusa</name>
    <name type="common">Bark spider</name>
    <name type="synonym">Caerostris bankana</name>
    <dbReference type="NCBI Taxonomy" id="172846"/>
    <lineage>
        <taxon>Eukaryota</taxon>
        <taxon>Metazoa</taxon>
        <taxon>Ecdysozoa</taxon>
        <taxon>Arthropoda</taxon>
        <taxon>Chelicerata</taxon>
        <taxon>Arachnida</taxon>
        <taxon>Araneae</taxon>
        <taxon>Araneomorphae</taxon>
        <taxon>Entelegynae</taxon>
        <taxon>Araneoidea</taxon>
        <taxon>Araneidae</taxon>
        <taxon>Caerostris</taxon>
    </lineage>
</organism>
<protein>
    <submittedName>
        <fullName evidence="1">Uncharacterized protein</fullName>
    </submittedName>
</protein>
<proteinExistence type="predicted"/>
<keyword evidence="2" id="KW-1185">Reference proteome</keyword>
<dbReference type="Proteomes" id="UP001054945">
    <property type="component" value="Unassembled WGS sequence"/>
</dbReference>
<dbReference type="EMBL" id="BPLR01008872">
    <property type="protein sequence ID" value="GIY27904.1"/>
    <property type="molecule type" value="Genomic_DNA"/>
</dbReference>
<comment type="caution">
    <text evidence="1">The sequence shown here is derived from an EMBL/GenBank/DDBJ whole genome shotgun (WGS) entry which is preliminary data.</text>
</comment>
<gene>
    <name evidence="1" type="ORF">CEXT_398631</name>
</gene>
<sequence length="99" mass="11332">MEPRVIIADPNTVQQSQSFMHNLKRSTCTRFRSHYRLLASRIPVHSVRISAANPILHATYFERPSAEGTIGGEFHLEKIGARSLSWCSTSWRFPSWNCT</sequence>
<evidence type="ECO:0000313" key="1">
    <source>
        <dbReference type="EMBL" id="GIY27904.1"/>
    </source>
</evidence>
<dbReference type="AlphaFoldDB" id="A0AAV4S1P1"/>
<accession>A0AAV4S1P1</accession>
<evidence type="ECO:0000313" key="2">
    <source>
        <dbReference type="Proteomes" id="UP001054945"/>
    </source>
</evidence>
<name>A0AAV4S1P1_CAEEX</name>
<reference evidence="1 2" key="1">
    <citation type="submission" date="2021-06" db="EMBL/GenBank/DDBJ databases">
        <title>Caerostris extrusa draft genome.</title>
        <authorList>
            <person name="Kono N."/>
            <person name="Arakawa K."/>
        </authorList>
    </citation>
    <scope>NUCLEOTIDE SEQUENCE [LARGE SCALE GENOMIC DNA]</scope>
</reference>